<dbReference type="Pfam" id="PF02481">
    <property type="entry name" value="DNA_processg_A"/>
    <property type="match status" value="1"/>
</dbReference>
<comment type="similarity">
    <text evidence="1">Belongs to the DprA/Smf family.</text>
</comment>
<feature type="domain" description="Smf/DprA SLOG" evidence="2">
    <location>
        <begin position="1"/>
        <end position="70"/>
    </location>
</feature>
<name>K1TVI8_9ZZZZ</name>
<reference evidence="3" key="1">
    <citation type="journal article" date="2013" name="Environ. Microbiol.">
        <title>Microbiota from the distal guts of lean and obese adolescents exhibit partial functional redundancy besides clear differences in community structure.</title>
        <authorList>
            <person name="Ferrer M."/>
            <person name="Ruiz A."/>
            <person name="Lanza F."/>
            <person name="Haange S.B."/>
            <person name="Oberbach A."/>
            <person name="Till H."/>
            <person name="Bargiela R."/>
            <person name="Campoy C."/>
            <person name="Segura M.T."/>
            <person name="Richter M."/>
            <person name="von Bergen M."/>
            <person name="Seifert J."/>
            <person name="Suarez A."/>
        </authorList>
    </citation>
    <scope>NUCLEOTIDE SEQUENCE</scope>
</reference>
<organism evidence="3">
    <name type="scientific">human gut metagenome</name>
    <dbReference type="NCBI Taxonomy" id="408170"/>
    <lineage>
        <taxon>unclassified sequences</taxon>
        <taxon>metagenomes</taxon>
        <taxon>organismal metagenomes</taxon>
    </lineage>
</organism>
<dbReference type="SUPFAM" id="SSF102405">
    <property type="entry name" value="MCP/YpsA-like"/>
    <property type="match status" value="1"/>
</dbReference>
<protein>
    <submittedName>
        <fullName evidence="3">DNA recombination-mediator protein A</fullName>
    </submittedName>
</protein>
<feature type="non-terminal residue" evidence="3">
    <location>
        <position position="73"/>
    </location>
</feature>
<dbReference type="GO" id="GO:0009294">
    <property type="term" value="P:DNA-mediated transformation"/>
    <property type="evidence" value="ECO:0007669"/>
    <property type="project" value="InterPro"/>
</dbReference>
<dbReference type="InterPro" id="IPR003488">
    <property type="entry name" value="DprA"/>
</dbReference>
<dbReference type="Gene3D" id="3.40.50.450">
    <property type="match status" value="1"/>
</dbReference>
<evidence type="ECO:0000256" key="1">
    <source>
        <dbReference type="ARBA" id="ARBA00006525"/>
    </source>
</evidence>
<evidence type="ECO:0000313" key="3">
    <source>
        <dbReference type="EMBL" id="EKC70245.1"/>
    </source>
</evidence>
<dbReference type="AlphaFoldDB" id="K1TVI8"/>
<dbReference type="EMBL" id="AJWZ01002701">
    <property type="protein sequence ID" value="EKC70245.1"/>
    <property type="molecule type" value="Genomic_DNA"/>
</dbReference>
<comment type="caution">
    <text evidence="3">The sequence shown here is derived from an EMBL/GenBank/DDBJ whole genome shotgun (WGS) entry which is preliminary data.</text>
</comment>
<sequence>MYCQGNVGLLNEQKIVAIVGSRNCSEYGRKYANIFASELAKRGICVISGMAIGIDTSAHCGAMHEIGKTLRYS</sequence>
<dbReference type="InterPro" id="IPR057666">
    <property type="entry name" value="DrpA_SLOG"/>
</dbReference>
<evidence type="ECO:0000259" key="2">
    <source>
        <dbReference type="Pfam" id="PF02481"/>
    </source>
</evidence>
<dbReference type="PANTHER" id="PTHR43022">
    <property type="entry name" value="PROTEIN SMF"/>
    <property type="match status" value="1"/>
</dbReference>
<gene>
    <name evidence="3" type="ORF">OBE_03990</name>
</gene>
<dbReference type="PANTHER" id="PTHR43022:SF1">
    <property type="entry name" value="PROTEIN SMF"/>
    <property type="match status" value="1"/>
</dbReference>
<proteinExistence type="inferred from homology"/>
<accession>K1TVI8</accession>